<reference evidence="1" key="2">
    <citation type="submission" date="2022-01" db="EMBL/GenBank/DDBJ databases">
        <authorList>
            <person name="Yamashiro T."/>
            <person name="Shiraishi A."/>
            <person name="Satake H."/>
            <person name="Nakayama K."/>
        </authorList>
    </citation>
    <scope>NUCLEOTIDE SEQUENCE</scope>
</reference>
<name>A0ABQ5G1R1_9ASTR</name>
<accession>A0ABQ5G1R1</accession>
<evidence type="ECO:0000313" key="1">
    <source>
        <dbReference type="EMBL" id="GJT69038.1"/>
    </source>
</evidence>
<dbReference type="Proteomes" id="UP001151760">
    <property type="component" value="Unassembled WGS sequence"/>
</dbReference>
<gene>
    <name evidence="1" type="ORF">Tco_1028324</name>
</gene>
<dbReference type="EMBL" id="BQNB010017952">
    <property type="protein sequence ID" value="GJT69038.1"/>
    <property type="molecule type" value="Genomic_DNA"/>
</dbReference>
<comment type="caution">
    <text evidence="1">The sequence shown here is derived from an EMBL/GenBank/DDBJ whole genome shotgun (WGS) entry which is preliminary data.</text>
</comment>
<evidence type="ECO:0000313" key="2">
    <source>
        <dbReference type="Proteomes" id="UP001151760"/>
    </source>
</evidence>
<reference evidence="1" key="1">
    <citation type="journal article" date="2022" name="Int. J. Mol. Sci.">
        <title>Draft Genome of Tanacetum Coccineum: Genomic Comparison of Closely Related Tanacetum-Family Plants.</title>
        <authorList>
            <person name="Yamashiro T."/>
            <person name="Shiraishi A."/>
            <person name="Nakayama K."/>
            <person name="Satake H."/>
        </authorList>
    </citation>
    <scope>NUCLEOTIDE SEQUENCE</scope>
</reference>
<organism evidence="1 2">
    <name type="scientific">Tanacetum coccineum</name>
    <dbReference type="NCBI Taxonomy" id="301880"/>
    <lineage>
        <taxon>Eukaryota</taxon>
        <taxon>Viridiplantae</taxon>
        <taxon>Streptophyta</taxon>
        <taxon>Embryophyta</taxon>
        <taxon>Tracheophyta</taxon>
        <taxon>Spermatophyta</taxon>
        <taxon>Magnoliopsida</taxon>
        <taxon>eudicotyledons</taxon>
        <taxon>Gunneridae</taxon>
        <taxon>Pentapetalae</taxon>
        <taxon>asterids</taxon>
        <taxon>campanulids</taxon>
        <taxon>Asterales</taxon>
        <taxon>Asteraceae</taxon>
        <taxon>Asteroideae</taxon>
        <taxon>Anthemideae</taxon>
        <taxon>Anthemidinae</taxon>
        <taxon>Tanacetum</taxon>
    </lineage>
</organism>
<sequence length="89" mass="9884">MLLRTTSKEFLKSAPMLDKVSVPDNRYDVSIGSGYAVLISCTKYIVLDKELDTPYLVEVDTPYSAVDQNGVFKDVRNKSSQVTTSSSRT</sequence>
<protein>
    <submittedName>
        <fullName evidence="1">Uncharacterized protein</fullName>
    </submittedName>
</protein>
<keyword evidence="2" id="KW-1185">Reference proteome</keyword>
<proteinExistence type="predicted"/>